<keyword evidence="1" id="KW-0812">Transmembrane</keyword>
<evidence type="ECO:0000313" key="3">
    <source>
        <dbReference type="Proteomes" id="UP000002037"/>
    </source>
</evidence>
<dbReference type="Proteomes" id="UP000002037">
    <property type="component" value="Unassembled WGS sequence"/>
</dbReference>
<dbReference type="VEuPathDB" id="FungiDB:CTRG_06080"/>
<sequence length="131" mass="16149">MNGYIKRIHSDLQKKFWEKVLNLFIAINSNCITRELSPYYHQLIKVLKQHVSVYFHLFRIFILFYTHKNTLYFSEQFKGGGHPILFFFCFLFCFKRNYCFHSCERWTYCCSFGGTIPKVRSLFFFFFFWYL</sequence>
<keyword evidence="1" id="KW-0472">Membrane</keyword>
<dbReference type="EMBL" id="GG692405">
    <property type="protein sequence ID" value="EER30296.1"/>
    <property type="molecule type" value="Genomic_DNA"/>
</dbReference>
<dbReference type="HOGENOM" id="CLU_1927323_0_0_1"/>
<dbReference type="RefSeq" id="XP_002546602.1">
    <property type="nucleotide sequence ID" value="XM_002546556.1"/>
</dbReference>
<keyword evidence="3" id="KW-1185">Reference proteome</keyword>
<feature type="transmembrane region" description="Helical" evidence="1">
    <location>
        <begin position="106"/>
        <end position="130"/>
    </location>
</feature>
<evidence type="ECO:0000313" key="2">
    <source>
        <dbReference type="EMBL" id="EER30296.1"/>
    </source>
</evidence>
<gene>
    <name evidence="2" type="ORF">CTRG_06080</name>
</gene>
<proteinExistence type="predicted"/>
<dbReference type="GeneID" id="8298729"/>
<evidence type="ECO:0000256" key="1">
    <source>
        <dbReference type="SAM" id="Phobius"/>
    </source>
</evidence>
<feature type="transmembrane region" description="Helical" evidence="1">
    <location>
        <begin position="79"/>
        <end position="94"/>
    </location>
</feature>
<keyword evidence="1" id="KW-1133">Transmembrane helix</keyword>
<organism evidence="2 3">
    <name type="scientific">Candida tropicalis (strain ATCC MYA-3404 / T1)</name>
    <name type="common">Yeast</name>
    <dbReference type="NCBI Taxonomy" id="294747"/>
    <lineage>
        <taxon>Eukaryota</taxon>
        <taxon>Fungi</taxon>
        <taxon>Dikarya</taxon>
        <taxon>Ascomycota</taxon>
        <taxon>Saccharomycotina</taxon>
        <taxon>Pichiomycetes</taxon>
        <taxon>Debaryomycetaceae</taxon>
        <taxon>Candida/Lodderomyces clade</taxon>
        <taxon>Candida</taxon>
    </lineage>
</organism>
<dbReference type="KEGG" id="ctp:CTRG_06080"/>
<accession>C5MJ37</accession>
<protein>
    <submittedName>
        <fullName evidence="2">Uncharacterized protein</fullName>
    </submittedName>
</protein>
<dbReference type="AlphaFoldDB" id="C5MJ37"/>
<name>C5MJ37_CANTT</name>
<reference evidence="2 3" key="1">
    <citation type="journal article" date="2009" name="Nature">
        <title>Evolution of pathogenicity and sexual reproduction in eight Candida genomes.</title>
        <authorList>
            <person name="Butler G."/>
            <person name="Rasmussen M.D."/>
            <person name="Lin M.F."/>
            <person name="Santos M.A."/>
            <person name="Sakthikumar S."/>
            <person name="Munro C.A."/>
            <person name="Rheinbay E."/>
            <person name="Grabherr M."/>
            <person name="Forche A."/>
            <person name="Reedy J.L."/>
            <person name="Agrafioti I."/>
            <person name="Arnaud M.B."/>
            <person name="Bates S."/>
            <person name="Brown A.J."/>
            <person name="Brunke S."/>
            <person name="Costanzo M.C."/>
            <person name="Fitzpatrick D.A."/>
            <person name="de Groot P.W."/>
            <person name="Harris D."/>
            <person name="Hoyer L.L."/>
            <person name="Hube B."/>
            <person name="Klis F.M."/>
            <person name="Kodira C."/>
            <person name="Lennard N."/>
            <person name="Logue M.E."/>
            <person name="Martin R."/>
            <person name="Neiman A.M."/>
            <person name="Nikolaou E."/>
            <person name="Quail M.A."/>
            <person name="Quinn J."/>
            <person name="Santos M.C."/>
            <person name="Schmitzberger F.F."/>
            <person name="Sherlock G."/>
            <person name="Shah P."/>
            <person name="Silverstein K.A."/>
            <person name="Skrzypek M.S."/>
            <person name="Soll D."/>
            <person name="Staggs R."/>
            <person name="Stansfield I."/>
            <person name="Stumpf M.P."/>
            <person name="Sudbery P.E."/>
            <person name="Srikantha T."/>
            <person name="Zeng Q."/>
            <person name="Berman J."/>
            <person name="Berriman M."/>
            <person name="Heitman J."/>
            <person name="Gow N.A."/>
            <person name="Lorenz M.C."/>
            <person name="Birren B.W."/>
            <person name="Kellis M."/>
            <person name="Cuomo C.A."/>
        </authorList>
    </citation>
    <scope>NUCLEOTIDE SEQUENCE [LARGE SCALE GENOMIC DNA]</scope>
    <source>
        <strain evidence="3">ATCC MYA-3404 / T1</strain>
    </source>
</reference>
<feature type="transmembrane region" description="Helical" evidence="1">
    <location>
        <begin position="51"/>
        <end position="67"/>
    </location>
</feature>